<dbReference type="EMBL" id="OU899034">
    <property type="protein sequence ID" value="CAH1711006.1"/>
    <property type="molecule type" value="Genomic_DNA"/>
</dbReference>
<feature type="compositionally biased region" description="Basic and acidic residues" evidence="1">
    <location>
        <begin position="40"/>
        <end position="51"/>
    </location>
</feature>
<gene>
    <name evidence="2" type="ORF">APHIGO_LOCUS1443</name>
</gene>
<evidence type="ECO:0000313" key="3">
    <source>
        <dbReference type="Proteomes" id="UP001154329"/>
    </source>
</evidence>
<reference evidence="2" key="2">
    <citation type="submission" date="2022-10" db="EMBL/GenBank/DDBJ databases">
        <authorList>
            <consortium name="ENA_rothamsted_submissions"/>
            <consortium name="culmorum"/>
            <person name="King R."/>
        </authorList>
    </citation>
    <scope>NUCLEOTIDE SEQUENCE</scope>
</reference>
<feature type="region of interest" description="Disordered" evidence="1">
    <location>
        <begin position="29"/>
        <end position="74"/>
    </location>
</feature>
<protein>
    <submittedName>
        <fullName evidence="2">Uncharacterized protein</fullName>
    </submittedName>
</protein>
<keyword evidence="3" id="KW-1185">Reference proteome</keyword>
<proteinExistence type="predicted"/>
<name>A0A9P0N9A9_APHGO</name>
<sequence length="130" mass="14573">MRCIRCLCVCVYIRVYRVLRGNATTHFSTSAATPDCTGQRAREGYGRRGDQTADFTVHRPHHLPDDDDDDDTAADLDTPATTAVAVKINKTRNKLQIDFFFSFNFCILHITNTAGVRPYGTALDTSQTRE</sequence>
<feature type="compositionally biased region" description="Acidic residues" evidence="1">
    <location>
        <begin position="65"/>
        <end position="74"/>
    </location>
</feature>
<evidence type="ECO:0000313" key="2">
    <source>
        <dbReference type="EMBL" id="CAH1711006.1"/>
    </source>
</evidence>
<dbReference type="AlphaFoldDB" id="A0A9P0N9A9"/>
<reference evidence="2" key="1">
    <citation type="submission" date="2022-02" db="EMBL/GenBank/DDBJ databases">
        <authorList>
            <person name="King R."/>
        </authorList>
    </citation>
    <scope>NUCLEOTIDE SEQUENCE</scope>
</reference>
<dbReference type="Proteomes" id="UP001154329">
    <property type="component" value="Chromosome 1"/>
</dbReference>
<organism evidence="2 3">
    <name type="scientific">Aphis gossypii</name>
    <name type="common">Cotton aphid</name>
    <dbReference type="NCBI Taxonomy" id="80765"/>
    <lineage>
        <taxon>Eukaryota</taxon>
        <taxon>Metazoa</taxon>
        <taxon>Ecdysozoa</taxon>
        <taxon>Arthropoda</taxon>
        <taxon>Hexapoda</taxon>
        <taxon>Insecta</taxon>
        <taxon>Pterygota</taxon>
        <taxon>Neoptera</taxon>
        <taxon>Paraneoptera</taxon>
        <taxon>Hemiptera</taxon>
        <taxon>Sternorrhyncha</taxon>
        <taxon>Aphidomorpha</taxon>
        <taxon>Aphidoidea</taxon>
        <taxon>Aphididae</taxon>
        <taxon>Aphidini</taxon>
        <taxon>Aphis</taxon>
        <taxon>Aphis</taxon>
    </lineage>
</organism>
<accession>A0A9P0N9A9</accession>
<evidence type="ECO:0000256" key="1">
    <source>
        <dbReference type="SAM" id="MobiDB-lite"/>
    </source>
</evidence>